<dbReference type="Proteomes" id="UP000705867">
    <property type="component" value="Unassembled WGS sequence"/>
</dbReference>
<reference evidence="5" key="1">
    <citation type="journal article" date="2021" name="bioRxiv">
        <title>Unraveling nitrogen, sulfur and carbon metabolic pathways and microbial community transcriptional responses to substrate deprivation and toxicity stresses in a bioreactor mimicking anoxic brackish coastal sediment conditions.</title>
        <authorList>
            <person name="Martins P.D."/>
            <person name="Echeveste M.J."/>
            <person name="Arshad A."/>
            <person name="Kurth J."/>
            <person name="Ouboter H."/>
            <person name="Jetten M.S.M."/>
            <person name="Welte C.U."/>
        </authorList>
    </citation>
    <scope>NUCLEOTIDE SEQUENCE</scope>
    <source>
        <strain evidence="5">MAG_39</strain>
    </source>
</reference>
<dbReference type="SUPFAM" id="SSF56024">
    <property type="entry name" value="Phospholipase D/nuclease"/>
    <property type="match status" value="2"/>
</dbReference>
<dbReference type="GO" id="GO:0009395">
    <property type="term" value="P:phospholipid catabolic process"/>
    <property type="evidence" value="ECO:0007669"/>
    <property type="project" value="TreeGrafter"/>
</dbReference>
<dbReference type="Pfam" id="PF00614">
    <property type="entry name" value="PLDc"/>
    <property type="match status" value="1"/>
</dbReference>
<name>A0A953JEW3_9BACT</name>
<gene>
    <name evidence="5" type="ORF">K8I29_14110</name>
</gene>
<dbReference type="SMART" id="SM00155">
    <property type="entry name" value="PLDc"/>
    <property type="match status" value="2"/>
</dbReference>
<feature type="domain" description="PLD phosphodiesterase" evidence="4">
    <location>
        <begin position="129"/>
        <end position="156"/>
    </location>
</feature>
<keyword evidence="3" id="KW-0443">Lipid metabolism</keyword>
<evidence type="ECO:0000259" key="4">
    <source>
        <dbReference type="PROSITE" id="PS50035"/>
    </source>
</evidence>
<protein>
    <submittedName>
        <fullName evidence="5">Phospholipase</fullName>
    </submittedName>
</protein>
<keyword evidence="1" id="KW-0677">Repeat</keyword>
<keyword evidence="2" id="KW-0378">Hydrolase</keyword>
<evidence type="ECO:0000313" key="6">
    <source>
        <dbReference type="Proteomes" id="UP000705867"/>
    </source>
</evidence>
<dbReference type="PROSITE" id="PS50035">
    <property type="entry name" value="PLD"/>
    <property type="match status" value="2"/>
</dbReference>
<dbReference type="InterPro" id="IPR015679">
    <property type="entry name" value="PLipase_D_fam"/>
</dbReference>
<dbReference type="EMBL" id="JAIOIV010000110">
    <property type="protein sequence ID" value="MBZ0157330.1"/>
    <property type="molecule type" value="Genomic_DNA"/>
</dbReference>
<evidence type="ECO:0000256" key="3">
    <source>
        <dbReference type="ARBA" id="ARBA00023098"/>
    </source>
</evidence>
<organism evidence="5 6">
    <name type="scientific">Candidatus Nitrobium versatile</name>
    <dbReference type="NCBI Taxonomy" id="2884831"/>
    <lineage>
        <taxon>Bacteria</taxon>
        <taxon>Pseudomonadati</taxon>
        <taxon>Nitrospirota</taxon>
        <taxon>Nitrospiria</taxon>
        <taxon>Nitrospirales</taxon>
        <taxon>Nitrospiraceae</taxon>
        <taxon>Candidatus Nitrobium</taxon>
    </lineage>
</organism>
<dbReference type="InterPro" id="IPR001736">
    <property type="entry name" value="PLipase_D/transphosphatidylase"/>
</dbReference>
<evidence type="ECO:0000256" key="1">
    <source>
        <dbReference type="ARBA" id="ARBA00022737"/>
    </source>
</evidence>
<dbReference type="CDD" id="cd09140">
    <property type="entry name" value="PLDc_vPLD1_2_like_bac_1"/>
    <property type="match status" value="1"/>
</dbReference>
<dbReference type="GO" id="GO:0004630">
    <property type="term" value="F:phospholipase D activity"/>
    <property type="evidence" value="ECO:0007669"/>
    <property type="project" value="UniProtKB-EC"/>
</dbReference>
<dbReference type="Gene3D" id="3.30.870.10">
    <property type="entry name" value="Endonuclease Chain A"/>
    <property type="match status" value="2"/>
</dbReference>
<evidence type="ECO:0000313" key="5">
    <source>
        <dbReference type="EMBL" id="MBZ0157330.1"/>
    </source>
</evidence>
<dbReference type="AlphaFoldDB" id="A0A953JEW3"/>
<dbReference type="PANTHER" id="PTHR18896:SF60">
    <property type="entry name" value="PHOSPHOLIPASE D"/>
    <property type="match status" value="1"/>
</dbReference>
<dbReference type="Pfam" id="PF13091">
    <property type="entry name" value="PLDc_2"/>
    <property type="match status" value="1"/>
</dbReference>
<sequence length="519" mass="59385">MKRILRKGRNYWHTGKVDETGILVDGRDYYRLFYHAALNAREYILISGWQFDSETTLLRGEDEKEARGEVRFLAFLNSLCEAKPSLRIYILAWDFSIIFLLEREWLQEWIFNWMTNERLFFRFDSSHALGASQHQKFVVIDGAVAFAGGMDICAGRWDDRRHLAYNPSRINPDGRGYQPYHEVQSYLSGPLAERLSELFVMRWKNASGEDLVLPPARKELYLPEQGAGIPLAARRAYLSRTQAATLTGLARSVREIRFLYLDALHAAQKLIYLENQYFSSCAVYQALLDRMRDPERPKLQIVIILPRMPQALVEEIAVGISQAEMLRSLRDTAAATGHSLGIYYTAATGENGSEIPVYIHSKLLLVDDRFLTVGSANTTNRSMGLDTELNISWEATYRWQQRLIRSLRSLRADLLAEHTGMESGGRDGVFSRMDGLVKLLDSLADRPSSRLHRHTMEGNSAYMEWLSSLKFDNYIFDPEKTLIEEDLYELISSDKNSVFAGGITLLKKLLFNRNGALHT</sequence>
<evidence type="ECO:0000256" key="2">
    <source>
        <dbReference type="ARBA" id="ARBA00022801"/>
    </source>
</evidence>
<reference evidence="5" key="2">
    <citation type="submission" date="2021-08" db="EMBL/GenBank/DDBJ databases">
        <authorList>
            <person name="Dalcin Martins P."/>
        </authorList>
    </citation>
    <scope>NUCLEOTIDE SEQUENCE</scope>
    <source>
        <strain evidence="5">MAG_39</strain>
    </source>
</reference>
<dbReference type="InterPro" id="IPR025202">
    <property type="entry name" value="PLD-like_dom"/>
</dbReference>
<feature type="domain" description="PLD phosphodiesterase" evidence="4">
    <location>
        <begin position="355"/>
        <end position="382"/>
    </location>
</feature>
<dbReference type="PANTHER" id="PTHR18896">
    <property type="entry name" value="PHOSPHOLIPASE D"/>
    <property type="match status" value="1"/>
</dbReference>
<comment type="caution">
    <text evidence="5">The sequence shown here is derived from an EMBL/GenBank/DDBJ whole genome shotgun (WGS) entry which is preliminary data.</text>
</comment>
<accession>A0A953JEW3</accession>
<proteinExistence type="predicted"/>
<dbReference type="CDD" id="cd09143">
    <property type="entry name" value="PLDc_vPLD1_2_like_bac_2"/>
    <property type="match status" value="1"/>
</dbReference>